<keyword evidence="1" id="KW-1133">Transmembrane helix</keyword>
<keyword evidence="1" id="KW-0472">Membrane</keyword>
<keyword evidence="1" id="KW-0812">Transmembrane</keyword>
<feature type="transmembrane region" description="Helical" evidence="1">
    <location>
        <begin position="21"/>
        <end position="45"/>
    </location>
</feature>
<dbReference type="Pfam" id="PF13160">
    <property type="entry name" value="DUF3995"/>
    <property type="match status" value="1"/>
</dbReference>
<sequence length="171" mass="18487">MSSEGQVPGPGRRRSRRATDAAAVIGVVHSAATVYWASGGTWLLWTLGSRVVETFSDRLWLLWPGVLVKLALAIVPAVLVRLCWPAPRAPQMLMWAASVVLIVWGGLNTVVGNLVLAGVIRPGGRYDRNAMIGHAWLWDPLFLVWGVALACALCSARPRGHAQRSVTRSTS</sequence>
<evidence type="ECO:0000256" key="1">
    <source>
        <dbReference type="SAM" id="Phobius"/>
    </source>
</evidence>
<accession>A0A495A385</accession>
<dbReference type="Proteomes" id="UP000249516">
    <property type="component" value="Unassembled WGS sequence"/>
</dbReference>
<name>A0A495A385_9MICC</name>
<dbReference type="InterPro" id="IPR025058">
    <property type="entry name" value="DUF3995"/>
</dbReference>
<reference evidence="2 3" key="1">
    <citation type="submission" date="2018-10" db="EMBL/GenBank/DDBJ databases">
        <title>Kocuria tytouropygialis sp. nov., isolated from the uropygial gland of an American barn owl (Tyto furcata).</title>
        <authorList>
            <person name="Braun M.S."/>
            <person name="Wang E."/>
            <person name="Zimmermann S."/>
            <person name="Wagner H."/>
            <person name="Wink M."/>
        </authorList>
    </citation>
    <scope>NUCLEOTIDE SEQUENCE [LARGE SCALE GENOMIC DNA]</scope>
    <source>
        <strain evidence="2 3">442</strain>
    </source>
</reference>
<dbReference type="AlphaFoldDB" id="A0A495A385"/>
<feature type="transmembrane region" description="Helical" evidence="1">
    <location>
        <begin position="136"/>
        <end position="156"/>
    </location>
</feature>
<dbReference type="RefSeq" id="WP_121032014.1">
    <property type="nucleotide sequence ID" value="NZ_PNJG02000005.1"/>
</dbReference>
<evidence type="ECO:0000313" key="3">
    <source>
        <dbReference type="Proteomes" id="UP000249516"/>
    </source>
</evidence>
<gene>
    <name evidence="2" type="ORF">C1C97_011770</name>
</gene>
<feature type="transmembrane region" description="Helical" evidence="1">
    <location>
        <begin position="60"/>
        <end position="80"/>
    </location>
</feature>
<comment type="caution">
    <text evidence="2">The sequence shown here is derived from an EMBL/GenBank/DDBJ whole genome shotgun (WGS) entry which is preliminary data.</text>
</comment>
<dbReference type="EMBL" id="PNJG02000005">
    <property type="protein sequence ID" value="RKQ33417.1"/>
    <property type="molecule type" value="Genomic_DNA"/>
</dbReference>
<dbReference type="OrthoDB" id="3732080at2"/>
<organism evidence="2 3">
    <name type="scientific">Kocuria tytonis</name>
    <dbReference type="NCBI Taxonomy" id="2054280"/>
    <lineage>
        <taxon>Bacteria</taxon>
        <taxon>Bacillati</taxon>
        <taxon>Actinomycetota</taxon>
        <taxon>Actinomycetes</taxon>
        <taxon>Micrococcales</taxon>
        <taxon>Micrococcaceae</taxon>
        <taxon>Kocuria</taxon>
    </lineage>
</organism>
<feature type="transmembrane region" description="Helical" evidence="1">
    <location>
        <begin position="92"/>
        <end position="116"/>
    </location>
</feature>
<keyword evidence="3" id="KW-1185">Reference proteome</keyword>
<protein>
    <submittedName>
        <fullName evidence="2">DUF3995 domain-containing protein</fullName>
    </submittedName>
</protein>
<proteinExistence type="predicted"/>
<evidence type="ECO:0000313" key="2">
    <source>
        <dbReference type="EMBL" id="RKQ33417.1"/>
    </source>
</evidence>